<keyword evidence="1" id="KW-0812">Transmembrane</keyword>
<feature type="transmembrane region" description="Helical" evidence="1">
    <location>
        <begin position="6"/>
        <end position="23"/>
    </location>
</feature>
<accession>A0ABY1AAY8</accession>
<reference evidence="2 3" key="1">
    <citation type="submission" date="2016-10" db="EMBL/GenBank/DDBJ databases">
        <authorList>
            <person name="Varghese N."/>
            <person name="Submissions S."/>
        </authorList>
    </citation>
    <scope>NUCLEOTIDE SEQUENCE [LARGE SCALE GENOMIC DNA]</scope>
    <source>
        <strain evidence="2 3">WC1T17</strain>
    </source>
</reference>
<dbReference type="Proteomes" id="UP000182089">
    <property type="component" value="Unassembled WGS sequence"/>
</dbReference>
<evidence type="ECO:0000313" key="3">
    <source>
        <dbReference type="Proteomes" id="UP000182089"/>
    </source>
</evidence>
<proteinExistence type="predicted"/>
<name>A0ABY1AAY8_9LACO</name>
<protein>
    <submittedName>
        <fullName evidence="2">Uncharacterized protein</fullName>
    </submittedName>
</protein>
<evidence type="ECO:0000313" key="2">
    <source>
        <dbReference type="EMBL" id="SEM57524.1"/>
    </source>
</evidence>
<evidence type="ECO:0000256" key="1">
    <source>
        <dbReference type="SAM" id="Phobius"/>
    </source>
</evidence>
<keyword evidence="1" id="KW-1133">Transmembrane helix</keyword>
<gene>
    <name evidence="2" type="ORF">SAMN05216431_104171</name>
</gene>
<keyword evidence="1" id="KW-0472">Membrane</keyword>
<organism evidence="2 3">
    <name type="scientific">Ligilactobacillus ruminis</name>
    <dbReference type="NCBI Taxonomy" id="1623"/>
    <lineage>
        <taxon>Bacteria</taxon>
        <taxon>Bacillati</taxon>
        <taxon>Bacillota</taxon>
        <taxon>Bacilli</taxon>
        <taxon>Lactobacillales</taxon>
        <taxon>Lactobacillaceae</taxon>
        <taxon>Ligilactobacillus</taxon>
    </lineage>
</organism>
<comment type="caution">
    <text evidence="2">The sequence shown here is derived from an EMBL/GenBank/DDBJ whole genome shotgun (WGS) entry which is preliminary data.</text>
</comment>
<dbReference type="EMBL" id="FOCC01000004">
    <property type="protein sequence ID" value="SEM57524.1"/>
    <property type="molecule type" value="Genomic_DNA"/>
</dbReference>
<sequence length="162" mass="18278">MNMSIIYILIVMMIVLIGGYIINRMHRKKALLLLQNTNLKVTSQAFFDSVEAVSTAHFDGKRAQKFKEPALIADVWGKGVMAFEYMFDTPELTVKELADIKEQLTASLAIYAQKNHLAHLEGCKTFVVSDIWLFAGVLHIDISYVVNDATKNYLHDIKAANE</sequence>